<feature type="chain" id="PRO_5046401856" evidence="1">
    <location>
        <begin position="32"/>
        <end position="239"/>
    </location>
</feature>
<accession>A0ABW6PIS9</accession>
<dbReference type="EMBL" id="JBIAMX010000002">
    <property type="protein sequence ID" value="MFF0542299.1"/>
    <property type="molecule type" value="Genomic_DNA"/>
</dbReference>
<protein>
    <submittedName>
        <fullName evidence="2">Uncharacterized protein</fullName>
    </submittedName>
</protein>
<evidence type="ECO:0000256" key="1">
    <source>
        <dbReference type="SAM" id="SignalP"/>
    </source>
</evidence>
<keyword evidence="3" id="KW-1185">Reference proteome</keyword>
<proteinExistence type="predicted"/>
<evidence type="ECO:0000313" key="3">
    <source>
        <dbReference type="Proteomes" id="UP001601444"/>
    </source>
</evidence>
<feature type="signal peptide" evidence="1">
    <location>
        <begin position="1"/>
        <end position="31"/>
    </location>
</feature>
<keyword evidence="1" id="KW-0732">Signal</keyword>
<reference evidence="2 3" key="1">
    <citation type="submission" date="2024-10" db="EMBL/GenBank/DDBJ databases">
        <title>The Natural Products Discovery Center: Release of the First 8490 Sequenced Strains for Exploring Actinobacteria Biosynthetic Diversity.</title>
        <authorList>
            <person name="Kalkreuter E."/>
            <person name="Kautsar S.A."/>
            <person name="Yang D."/>
            <person name="Bader C.D."/>
            <person name="Teijaro C.N."/>
            <person name="Fluegel L."/>
            <person name="Davis C.M."/>
            <person name="Simpson J.R."/>
            <person name="Lauterbach L."/>
            <person name="Steele A.D."/>
            <person name="Gui C."/>
            <person name="Meng S."/>
            <person name="Li G."/>
            <person name="Viehrig K."/>
            <person name="Ye F."/>
            <person name="Su P."/>
            <person name="Kiefer A.F."/>
            <person name="Nichols A."/>
            <person name="Cepeda A.J."/>
            <person name="Yan W."/>
            <person name="Fan B."/>
            <person name="Jiang Y."/>
            <person name="Adhikari A."/>
            <person name="Zheng C.-J."/>
            <person name="Schuster L."/>
            <person name="Cowan T.M."/>
            <person name="Smanski M.J."/>
            <person name="Chevrette M.G."/>
            <person name="De Carvalho L.P.S."/>
            <person name="Shen B."/>
        </authorList>
    </citation>
    <scope>NUCLEOTIDE SEQUENCE [LARGE SCALE GENOMIC DNA]</scope>
    <source>
        <strain evidence="2 3">NPDC004045</strain>
    </source>
</reference>
<dbReference type="Proteomes" id="UP001601444">
    <property type="component" value="Unassembled WGS sequence"/>
</dbReference>
<sequence length="239" mass="23690">MAPLRRVDARIVGGALAVCAVLAVSAPAVLAGPPESAPPAEVTRAAPGTRTVAADPLSAYTAAIQTLESLGVQPFLYPTAGWCGADAGGLVPAVAGAAPGPWPRQTVSVPGLDLTAVKSGQTLFTFVPAGLPADAPGAKTSGMQVAWLNVATGRGGMASMGTLGDIAASLVPPEVPAELRPFAEQALRDFLAAAIPLGGVRAVPVDTGHGTVLAAVFGTVDNGGRSCFFLPTVGLIDVP</sequence>
<evidence type="ECO:0000313" key="2">
    <source>
        <dbReference type="EMBL" id="MFF0542299.1"/>
    </source>
</evidence>
<name>A0ABW6PIS9_9NOCA</name>
<organism evidence="2 3">
    <name type="scientific">Nocardia thailandica</name>
    <dbReference type="NCBI Taxonomy" id="257275"/>
    <lineage>
        <taxon>Bacteria</taxon>
        <taxon>Bacillati</taxon>
        <taxon>Actinomycetota</taxon>
        <taxon>Actinomycetes</taxon>
        <taxon>Mycobacteriales</taxon>
        <taxon>Nocardiaceae</taxon>
        <taxon>Nocardia</taxon>
    </lineage>
</organism>
<gene>
    <name evidence="2" type="ORF">ACFYTF_05625</name>
</gene>
<comment type="caution">
    <text evidence="2">The sequence shown here is derived from an EMBL/GenBank/DDBJ whole genome shotgun (WGS) entry which is preliminary data.</text>
</comment>
<dbReference type="RefSeq" id="WP_387699250.1">
    <property type="nucleotide sequence ID" value="NZ_JBIAMX010000002.1"/>
</dbReference>